<dbReference type="Proteomes" id="UP001501436">
    <property type="component" value="Unassembled WGS sequence"/>
</dbReference>
<keyword evidence="2" id="KW-1185">Reference proteome</keyword>
<protein>
    <submittedName>
        <fullName evidence="1">Uncharacterized protein</fullName>
    </submittedName>
</protein>
<reference evidence="2" key="1">
    <citation type="journal article" date="2019" name="Int. J. Syst. Evol. Microbiol.">
        <title>The Global Catalogue of Microorganisms (GCM) 10K type strain sequencing project: providing services to taxonomists for standard genome sequencing and annotation.</title>
        <authorList>
            <consortium name="The Broad Institute Genomics Platform"/>
            <consortium name="The Broad Institute Genome Sequencing Center for Infectious Disease"/>
            <person name="Wu L."/>
            <person name="Ma J."/>
        </authorList>
    </citation>
    <scope>NUCLEOTIDE SEQUENCE [LARGE SCALE GENOMIC DNA]</scope>
    <source>
        <strain evidence="2">JCM 18283</strain>
    </source>
</reference>
<organism evidence="1 2">
    <name type="scientific">Mucilaginibacter defluvii</name>
    <dbReference type="NCBI Taxonomy" id="1196019"/>
    <lineage>
        <taxon>Bacteria</taxon>
        <taxon>Pseudomonadati</taxon>
        <taxon>Bacteroidota</taxon>
        <taxon>Sphingobacteriia</taxon>
        <taxon>Sphingobacteriales</taxon>
        <taxon>Sphingobacteriaceae</taxon>
        <taxon>Mucilaginibacter</taxon>
    </lineage>
</organism>
<evidence type="ECO:0000313" key="1">
    <source>
        <dbReference type="EMBL" id="GAA4909994.1"/>
    </source>
</evidence>
<evidence type="ECO:0000313" key="2">
    <source>
        <dbReference type="Proteomes" id="UP001501436"/>
    </source>
</evidence>
<gene>
    <name evidence="1" type="ORF">GCM10023313_11410</name>
</gene>
<comment type="caution">
    <text evidence="1">The sequence shown here is derived from an EMBL/GenBank/DDBJ whole genome shotgun (WGS) entry which is preliminary data.</text>
</comment>
<accession>A0ABP9FPF3</accession>
<dbReference type="EMBL" id="BAABJI010000001">
    <property type="protein sequence ID" value="GAA4909994.1"/>
    <property type="molecule type" value="Genomic_DNA"/>
</dbReference>
<name>A0ABP9FPF3_9SPHI</name>
<sequence>MAEQIAAYQVYLGAIRKGYNIAEKGLNTANDLKNGTFSLHDAYLTSLEQVSPAVKRDPKGRAIDSLYRQACSLFANEKQWQEKSQMLTASERRYFDKVSGSLLDKAKLDIDELVQVLTPGKLQLTDAERLSRLDKIYERVKDKYAFAGHFTAKCRKLALQRQAYKKDKAKMKELYGIQ</sequence>
<proteinExistence type="predicted"/>